<protein>
    <submittedName>
        <fullName evidence="9">ATP-dependent Clp protease ATP-binding subunit ClpA</fullName>
    </submittedName>
</protein>
<dbReference type="Pfam" id="PF00004">
    <property type="entry name" value="AAA"/>
    <property type="match status" value="1"/>
</dbReference>
<dbReference type="InterPro" id="IPR036628">
    <property type="entry name" value="Clp_N_dom_sf"/>
</dbReference>
<dbReference type="Gene3D" id="3.40.50.300">
    <property type="entry name" value="P-loop containing nucleotide triphosphate hydrolases"/>
    <property type="match status" value="2"/>
</dbReference>
<feature type="domain" description="Clp R" evidence="8">
    <location>
        <begin position="1"/>
        <end position="144"/>
    </location>
</feature>
<dbReference type="CDD" id="cd00009">
    <property type="entry name" value="AAA"/>
    <property type="match status" value="1"/>
</dbReference>
<keyword evidence="3 7" id="KW-0547">Nucleotide-binding</keyword>
<dbReference type="FunFam" id="3.40.50.300:FF:000025">
    <property type="entry name" value="ATP-dependent Clp protease subunit"/>
    <property type="match status" value="1"/>
</dbReference>
<evidence type="ECO:0000313" key="9">
    <source>
        <dbReference type="EMBL" id="SFU78217.1"/>
    </source>
</evidence>
<dbReference type="Proteomes" id="UP000242496">
    <property type="component" value="Unassembled WGS sequence"/>
</dbReference>
<gene>
    <name evidence="9" type="ORF">SAMN05421784_12523</name>
</gene>
<dbReference type="NCBIfam" id="TIGR02639">
    <property type="entry name" value="ClpA"/>
    <property type="match status" value="1"/>
</dbReference>
<sequence length="761" mass="85063">MLNQELELSLNIAFAKARDNRHEFMTVEHLLLALLSNTSAREALEACKVDLAMLRQELESFIVQTTPLLSENDDRDTQPTLSFQRVLQRAVFHVQSSGRSEVSGANVLVAIFSEQESQAAYLLRKHDVSRLDVVNFISHGTRKDEPDHDSHHSINPVQEEQIISEDRLENFTANLNQLAQKGQIDPLVGRHHELERTVQVLCRRRKNNPLLVGESGVGKTAIAEGLAWRIVQKDVPEVMLGCTIYSLDIGSLLAGTKYRGDFEKRFKSLLKTLEQDSKSILFIDEIHTIIGAGAASGGQVDAANLIKPLLSSGRIRVIGSTTYHEFSNIFEKDRALARRFQKIDILEPSPQETIQIINGLRAKYEAHHDVRYTAKAIRAAVELSVKYITDRHLPDKAIDVIDEAGARTRLIPVSRRKKTINVVDIESVVARIARVPEKTVSASDKDVLRTLDDRLKMLVFGQDRAIGALTEAIKMSRAGLGQEHKPVGSFLFAGPTGVGKTEVTVQLAKVLNVKLLRFDMSEYMERHTVSRLIGAPPGYVGYDQGGLLTDSIIKHPHSVLLLDEIEKAHPDVFNLLLQVMDNGTLTDNNGRKADFRNVILVMTTNAGVRETQRKSIGFSEQDNSIDGMEEIKRIFTPEFRNRLDGIIWFDTLSSEVIQQVVDKFIVELQAQLDEKGVSLEISAGARQWLCDKGYDRAMGARPMARIIQDNLKKPLANELLFGSLIHGGSVKINLDKVKQVLTYDFKSSQKSSKKRSEDAVL</sequence>
<dbReference type="PROSITE" id="PS00870">
    <property type="entry name" value="CLPAB_1"/>
    <property type="match status" value="1"/>
</dbReference>
<dbReference type="InterPro" id="IPR018368">
    <property type="entry name" value="ClpA/B_CS1"/>
</dbReference>
<accession>A0A1I7IZ85</accession>
<dbReference type="InterPro" id="IPR019489">
    <property type="entry name" value="Clp_ATPase_C"/>
</dbReference>
<reference evidence="10" key="1">
    <citation type="submission" date="2016-10" db="EMBL/GenBank/DDBJ databases">
        <authorList>
            <person name="Varghese N."/>
            <person name="Submissions S."/>
        </authorList>
    </citation>
    <scope>NUCLEOTIDE SEQUENCE [LARGE SCALE GENOMIC DNA]</scope>
    <source>
        <strain evidence="10">DSM 18168</strain>
    </source>
</reference>
<dbReference type="GO" id="GO:0008233">
    <property type="term" value="F:peptidase activity"/>
    <property type="evidence" value="ECO:0007669"/>
    <property type="project" value="UniProtKB-KW"/>
</dbReference>
<dbReference type="NCBIfam" id="NF008263">
    <property type="entry name" value="PRK11034.1"/>
    <property type="match status" value="1"/>
</dbReference>
<evidence type="ECO:0000313" key="10">
    <source>
        <dbReference type="Proteomes" id="UP000242496"/>
    </source>
</evidence>
<keyword evidence="5 7" id="KW-0143">Chaperone</keyword>
<dbReference type="InterPro" id="IPR028299">
    <property type="entry name" value="ClpA/B_CS2"/>
</dbReference>
<dbReference type="SMART" id="SM00382">
    <property type="entry name" value="AAA"/>
    <property type="match status" value="2"/>
</dbReference>
<dbReference type="InterPro" id="IPR003959">
    <property type="entry name" value="ATPase_AAA_core"/>
</dbReference>
<dbReference type="CDD" id="cd19499">
    <property type="entry name" value="RecA-like_ClpB_Hsp104-like"/>
    <property type="match status" value="1"/>
</dbReference>
<keyword evidence="9" id="KW-0378">Hydrolase</keyword>
<dbReference type="Gene3D" id="1.10.8.60">
    <property type="match status" value="2"/>
</dbReference>
<dbReference type="AlphaFoldDB" id="A0A1I7IZ85"/>
<keyword evidence="2 6" id="KW-0677">Repeat</keyword>
<evidence type="ECO:0000256" key="5">
    <source>
        <dbReference type="ARBA" id="ARBA00023186"/>
    </source>
</evidence>
<dbReference type="SUPFAM" id="SSF81923">
    <property type="entry name" value="Double Clp-N motif"/>
    <property type="match status" value="1"/>
</dbReference>
<dbReference type="PROSITE" id="PS00871">
    <property type="entry name" value="CLPAB_2"/>
    <property type="match status" value="1"/>
</dbReference>
<organism evidence="9 10">
    <name type="scientific">Xenorhabdus koppenhoeferi</name>
    <dbReference type="NCBI Taxonomy" id="351659"/>
    <lineage>
        <taxon>Bacteria</taxon>
        <taxon>Pseudomonadati</taxon>
        <taxon>Pseudomonadota</taxon>
        <taxon>Gammaproteobacteria</taxon>
        <taxon>Enterobacterales</taxon>
        <taxon>Morganellaceae</taxon>
        <taxon>Xenorhabdus</taxon>
    </lineage>
</organism>
<dbReference type="InterPro" id="IPR001270">
    <property type="entry name" value="ClpA/B"/>
</dbReference>
<dbReference type="Gene3D" id="1.10.1780.10">
    <property type="entry name" value="Clp, N-terminal domain"/>
    <property type="match status" value="1"/>
</dbReference>
<dbReference type="STRING" id="351659.SAMN05421784_12523"/>
<dbReference type="SMART" id="SM01086">
    <property type="entry name" value="ClpB_D2-small"/>
    <property type="match status" value="1"/>
</dbReference>
<dbReference type="PROSITE" id="PS51903">
    <property type="entry name" value="CLP_R"/>
    <property type="match status" value="1"/>
</dbReference>
<evidence type="ECO:0000256" key="4">
    <source>
        <dbReference type="ARBA" id="ARBA00022840"/>
    </source>
</evidence>
<dbReference type="PRINTS" id="PR00300">
    <property type="entry name" value="CLPPROTEASEA"/>
</dbReference>
<dbReference type="PANTHER" id="PTHR11638">
    <property type="entry name" value="ATP-DEPENDENT CLP PROTEASE"/>
    <property type="match status" value="1"/>
</dbReference>
<dbReference type="InterPro" id="IPR027417">
    <property type="entry name" value="P-loop_NTPase"/>
</dbReference>
<keyword evidence="10" id="KW-1185">Reference proteome</keyword>
<evidence type="ECO:0000256" key="1">
    <source>
        <dbReference type="ARBA" id="ARBA00008675"/>
    </source>
</evidence>
<dbReference type="Pfam" id="PF07724">
    <property type="entry name" value="AAA_2"/>
    <property type="match status" value="1"/>
</dbReference>
<dbReference type="GO" id="GO:0005737">
    <property type="term" value="C:cytoplasm"/>
    <property type="evidence" value="ECO:0007669"/>
    <property type="project" value="TreeGrafter"/>
</dbReference>
<dbReference type="InterPro" id="IPR013461">
    <property type="entry name" value="ClpA"/>
</dbReference>
<evidence type="ECO:0000259" key="8">
    <source>
        <dbReference type="PROSITE" id="PS51903"/>
    </source>
</evidence>
<dbReference type="GO" id="GO:0034605">
    <property type="term" value="P:cellular response to heat"/>
    <property type="evidence" value="ECO:0007669"/>
    <property type="project" value="TreeGrafter"/>
</dbReference>
<dbReference type="Pfam" id="PF02861">
    <property type="entry name" value="Clp_N"/>
    <property type="match status" value="1"/>
</dbReference>
<proteinExistence type="inferred from homology"/>
<dbReference type="RefSeq" id="WP_092552192.1">
    <property type="nucleotide sequence ID" value="NZ_CAWRBG010000027.1"/>
</dbReference>
<dbReference type="FunFam" id="1.10.8.60:FF:000011">
    <property type="entry name" value="ATP-dependent Clp protease ATP-binding subunit"/>
    <property type="match status" value="1"/>
</dbReference>
<dbReference type="GO" id="GO:0006508">
    <property type="term" value="P:proteolysis"/>
    <property type="evidence" value="ECO:0007669"/>
    <property type="project" value="UniProtKB-KW"/>
</dbReference>
<evidence type="ECO:0000256" key="2">
    <source>
        <dbReference type="ARBA" id="ARBA00022737"/>
    </source>
</evidence>
<dbReference type="InterPro" id="IPR050130">
    <property type="entry name" value="ClpA_ClpB"/>
</dbReference>
<dbReference type="InterPro" id="IPR003593">
    <property type="entry name" value="AAA+_ATPase"/>
</dbReference>
<dbReference type="GO" id="GO:0016887">
    <property type="term" value="F:ATP hydrolysis activity"/>
    <property type="evidence" value="ECO:0007669"/>
    <property type="project" value="InterPro"/>
</dbReference>
<dbReference type="OrthoDB" id="9803641at2"/>
<evidence type="ECO:0000256" key="3">
    <source>
        <dbReference type="ARBA" id="ARBA00022741"/>
    </source>
</evidence>
<name>A0A1I7IZ85_9GAMM</name>
<keyword evidence="9" id="KW-0645">Protease</keyword>
<keyword evidence="4 7" id="KW-0067">ATP-binding</keyword>
<dbReference type="InterPro" id="IPR041546">
    <property type="entry name" value="ClpA/ClpB_AAA_lid"/>
</dbReference>
<dbReference type="GO" id="GO:0005524">
    <property type="term" value="F:ATP binding"/>
    <property type="evidence" value="ECO:0007669"/>
    <property type="project" value="UniProtKB-KW"/>
</dbReference>
<dbReference type="GO" id="GO:0043335">
    <property type="term" value="P:protein unfolding"/>
    <property type="evidence" value="ECO:0007669"/>
    <property type="project" value="InterPro"/>
</dbReference>
<dbReference type="InterPro" id="IPR004176">
    <property type="entry name" value="Clp_R_N"/>
</dbReference>
<dbReference type="EMBL" id="FPBJ01000025">
    <property type="protein sequence ID" value="SFU78217.1"/>
    <property type="molecule type" value="Genomic_DNA"/>
</dbReference>
<dbReference type="Pfam" id="PF10431">
    <property type="entry name" value="ClpB_D2-small"/>
    <property type="match status" value="1"/>
</dbReference>
<evidence type="ECO:0000256" key="6">
    <source>
        <dbReference type="PROSITE-ProRule" id="PRU01251"/>
    </source>
</evidence>
<dbReference type="Pfam" id="PF17871">
    <property type="entry name" value="AAA_lid_9"/>
    <property type="match status" value="1"/>
</dbReference>
<evidence type="ECO:0000256" key="7">
    <source>
        <dbReference type="RuleBase" id="RU004432"/>
    </source>
</evidence>
<dbReference type="PANTHER" id="PTHR11638:SF111">
    <property type="entry name" value="ATP-DEPENDENT CLP PROTEASE ATP-BINDING SUBUNIT CLPA"/>
    <property type="match status" value="1"/>
</dbReference>
<dbReference type="SUPFAM" id="SSF52540">
    <property type="entry name" value="P-loop containing nucleoside triphosphate hydrolases"/>
    <property type="match status" value="2"/>
</dbReference>
<comment type="similarity">
    <text evidence="1 7">Belongs to the ClpA/ClpB family.</text>
</comment>